<dbReference type="STRING" id="526227.Mesil_3028"/>
<dbReference type="InterPro" id="IPR001206">
    <property type="entry name" value="Diacylglycerol_kinase_cat_dom"/>
</dbReference>
<evidence type="ECO:0000256" key="9">
    <source>
        <dbReference type="ARBA" id="ARBA00023098"/>
    </source>
</evidence>
<evidence type="ECO:0000256" key="4">
    <source>
        <dbReference type="ARBA" id="ARBA00022723"/>
    </source>
</evidence>
<dbReference type="RefSeq" id="WP_013159397.1">
    <property type="nucleotide sequence ID" value="NC_014212.1"/>
</dbReference>
<dbReference type="Pfam" id="PF19279">
    <property type="entry name" value="YegS_C"/>
    <property type="match status" value="1"/>
</dbReference>
<dbReference type="GO" id="GO:0005524">
    <property type="term" value="F:ATP binding"/>
    <property type="evidence" value="ECO:0007669"/>
    <property type="project" value="UniProtKB-KW"/>
</dbReference>
<keyword evidence="14" id="KW-1185">Reference proteome</keyword>
<evidence type="ECO:0000256" key="3">
    <source>
        <dbReference type="ARBA" id="ARBA00022679"/>
    </source>
</evidence>
<evidence type="ECO:0000256" key="11">
    <source>
        <dbReference type="ARBA" id="ARBA00023264"/>
    </source>
</evidence>
<proteinExistence type="predicted"/>
<evidence type="ECO:0000256" key="6">
    <source>
        <dbReference type="ARBA" id="ARBA00022777"/>
    </source>
</evidence>
<evidence type="ECO:0000313" key="14">
    <source>
        <dbReference type="Proteomes" id="UP000001916"/>
    </source>
</evidence>
<dbReference type="PANTHER" id="PTHR12358">
    <property type="entry name" value="SPHINGOSINE KINASE"/>
    <property type="match status" value="1"/>
</dbReference>
<dbReference type="InterPro" id="IPR016064">
    <property type="entry name" value="NAD/diacylglycerol_kinase_sf"/>
</dbReference>
<dbReference type="EMBL" id="CP002042">
    <property type="protein sequence ID" value="ADH64866.1"/>
    <property type="molecule type" value="Genomic_DNA"/>
</dbReference>
<dbReference type="PANTHER" id="PTHR12358:SF106">
    <property type="entry name" value="LIPID KINASE YEGS"/>
    <property type="match status" value="1"/>
</dbReference>
<dbReference type="GO" id="GO:0008654">
    <property type="term" value="P:phospholipid biosynthetic process"/>
    <property type="evidence" value="ECO:0007669"/>
    <property type="project" value="UniProtKB-KW"/>
</dbReference>
<dbReference type="Gene3D" id="3.40.50.10330">
    <property type="entry name" value="Probable inorganic polyphosphate/atp-NAD kinase, domain 1"/>
    <property type="match status" value="1"/>
</dbReference>
<keyword evidence="7" id="KW-0067">ATP-binding</keyword>
<dbReference type="InterPro" id="IPR005218">
    <property type="entry name" value="Diacylglycerol/lipid_kinase"/>
</dbReference>
<protein>
    <submittedName>
        <fullName evidence="13">Diacylglycerol kinase catalytic region</fullName>
    </submittedName>
</protein>
<dbReference type="NCBIfam" id="TIGR00147">
    <property type="entry name" value="YegS/Rv2252/BmrU family lipid kinase"/>
    <property type="match status" value="1"/>
</dbReference>
<keyword evidence="11" id="KW-1208">Phospholipid metabolism</keyword>
<dbReference type="InterPro" id="IPR017438">
    <property type="entry name" value="ATP-NAD_kinase_N"/>
</dbReference>
<dbReference type="OrthoDB" id="9786026at2"/>
<name>D7BDP6_ALLS1</name>
<feature type="domain" description="DAGKc" evidence="12">
    <location>
        <begin position="1"/>
        <end position="128"/>
    </location>
</feature>
<keyword evidence="8" id="KW-0460">Magnesium</keyword>
<dbReference type="SMART" id="SM00046">
    <property type="entry name" value="DAGKc"/>
    <property type="match status" value="1"/>
</dbReference>
<dbReference type="GO" id="GO:0016301">
    <property type="term" value="F:kinase activity"/>
    <property type="evidence" value="ECO:0007669"/>
    <property type="project" value="UniProtKB-KW"/>
</dbReference>
<dbReference type="PROSITE" id="PS50146">
    <property type="entry name" value="DAGK"/>
    <property type="match status" value="1"/>
</dbReference>
<dbReference type="AlphaFoldDB" id="D7BDP6"/>
<dbReference type="GO" id="GO:0046872">
    <property type="term" value="F:metal ion binding"/>
    <property type="evidence" value="ECO:0007669"/>
    <property type="project" value="UniProtKB-KW"/>
</dbReference>
<keyword evidence="2" id="KW-0444">Lipid biosynthesis</keyword>
<dbReference type="GO" id="GO:0005886">
    <property type="term" value="C:plasma membrane"/>
    <property type="evidence" value="ECO:0007669"/>
    <property type="project" value="TreeGrafter"/>
</dbReference>
<dbReference type="InterPro" id="IPR050187">
    <property type="entry name" value="Lipid_Phosphate_FormReg"/>
</dbReference>
<evidence type="ECO:0000256" key="8">
    <source>
        <dbReference type="ARBA" id="ARBA00022842"/>
    </source>
</evidence>
<dbReference type="Pfam" id="PF00781">
    <property type="entry name" value="DAGK_cat"/>
    <property type="match status" value="1"/>
</dbReference>
<accession>D7BDP6</accession>
<reference evidence="13 14" key="1">
    <citation type="journal article" date="2010" name="Stand. Genomic Sci.">
        <title>Complete genome sequence of Meiothermus silvanus type strain (VI-R2).</title>
        <authorList>
            <person name="Sikorski J."/>
            <person name="Tindall B.J."/>
            <person name="Lowry S."/>
            <person name="Lucas S."/>
            <person name="Nolan M."/>
            <person name="Copeland A."/>
            <person name="Glavina Del Rio T."/>
            <person name="Tice H."/>
            <person name="Cheng J.F."/>
            <person name="Han C."/>
            <person name="Pitluck S."/>
            <person name="Liolios K."/>
            <person name="Ivanova N."/>
            <person name="Mavromatis K."/>
            <person name="Mikhailova N."/>
            <person name="Pati A."/>
            <person name="Goodwin L."/>
            <person name="Chen A."/>
            <person name="Palaniappan K."/>
            <person name="Land M."/>
            <person name="Hauser L."/>
            <person name="Chang Y.J."/>
            <person name="Jeffries C.D."/>
            <person name="Rohde M."/>
            <person name="Goker M."/>
            <person name="Woyke T."/>
            <person name="Bristow J."/>
            <person name="Eisen J.A."/>
            <person name="Markowitz V."/>
            <person name="Hugenholtz P."/>
            <person name="Kyrpides N.C."/>
            <person name="Klenk H.P."/>
            <person name="Lapidus A."/>
        </authorList>
    </citation>
    <scope>NUCLEOTIDE SEQUENCE [LARGE SCALE GENOMIC DNA]</scope>
    <source>
        <strain evidence="14">ATCC 700542 / DSM 9946 / VI-R2</strain>
    </source>
</reference>
<keyword evidence="9" id="KW-0443">Lipid metabolism</keyword>
<evidence type="ECO:0000256" key="10">
    <source>
        <dbReference type="ARBA" id="ARBA00023209"/>
    </source>
</evidence>
<dbReference type="KEGG" id="msv:Mesil_3028"/>
<evidence type="ECO:0000259" key="12">
    <source>
        <dbReference type="PROSITE" id="PS50146"/>
    </source>
</evidence>
<dbReference type="eggNOG" id="COG1597">
    <property type="taxonomic scope" value="Bacteria"/>
</dbReference>
<keyword evidence="10" id="KW-0594">Phospholipid biosynthesis</keyword>
<keyword evidence="4" id="KW-0479">Metal-binding</keyword>
<evidence type="ECO:0000256" key="5">
    <source>
        <dbReference type="ARBA" id="ARBA00022741"/>
    </source>
</evidence>
<sequence length="292" mass="30486">MQSLVIVNPAAGRGRVGKMLPQIQSALAAIHPNGQVQVVQTEGPGHATLLAQTTPAERVIAVGGDGTVHETIRGLAHSDKVLGVVPIGSGNDFARMLGLSQKPLPQTLRIALTGLVGTVDLGEVNGQPFGASLGIGFDAMVARKALAAPTFLRGMPRYLYSIFAVLKELSLPTLTLESEGKLLFQGKALLAALMNGYAYGGGIPIAPSASPTDGLLSGVVAGEFSRLGVVGILPRLLLGKHVHHPKVHEYTGAAFTVRFNQPVAAHADGELLEPQALYEVRIHPQALRVALP</sequence>
<dbReference type="Proteomes" id="UP000001916">
    <property type="component" value="Chromosome"/>
</dbReference>
<gene>
    <name evidence="13" type="ordered locus">Mesil_3028</name>
</gene>
<organism evidence="13 14">
    <name type="scientific">Allomeiothermus silvanus (strain ATCC 700542 / DSM 9946 / NBRC 106475 / NCIMB 13440 / VI-R2)</name>
    <name type="common">Thermus silvanus</name>
    <dbReference type="NCBI Taxonomy" id="526227"/>
    <lineage>
        <taxon>Bacteria</taxon>
        <taxon>Thermotogati</taxon>
        <taxon>Deinococcota</taxon>
        <taxon>Deinococci</taxon>
        <taxon>Thermales</taxon>
        <taxon>Thermaceae</taxon>
        <taxon>Allomeiothermus</taxon>
    </lineage>
</organism>
<keyword evidence="3" id="KW-0808">Transferase</keyword>
<dbReference type="SUPFAM" id="SSF111331">
    <property type="entry name" value="NAD kinase/diacylglycerol kinase-like"/>
    <property type="match status" value="1"/>
</dbReference>
<evidence type="ECO:0000256" key="7">
    <source>
        <dbReference type="ARBA" id="ARBA00022840"/>
    </source>
</evidence>
<dbReference type="InterPro" id="IPR045540">
    <property type="entry name" value="YegS/DAGK_C"/>
</dbReference>
<comment type="cofactor">
    <cofactor evidence="1">
        <name>Mg(2+)</name>
        <dbReference type="ChEBI" id="CHEBI:18420"/>
    </cofactor>
</comment>
<evidence type="ECO:0000313" key="13">
    <source>
        <dbReference type="EMBL" id="ADH64866.1"/>
    </source>
</evidence>
<dbReference type="HOGENOM" id="CLU_045532_0_2_0"/>
<keyword evidence="5" id="KW-0547">Nucleotide-binding</keyword>
<keyword evidence="6 13" id="KW-0418">Kinase</keyword>
<evidence type="ECO:0000256" key="2">
    <source>
        <dbReference type="ARBA" id="ARBA00022516"/>
    </source>
</evidence>
<dbReference type="Gene3D" id="2.60.200.40">
    <property type="match status" value="1"/>
</dbReference>
<evidence type="ECO:0000256" key="1">
    <source>
        <dbReference type="ARBA" id="ARBA00001946"/>
    </source>
</evidence>